<dbReference type="RefSeq" id="WP_204403720.1">
    <property type="nucleotide sequence ID" value="NZ_JAFBEE010000021.1"/>
</dbReference>
<comment type="caution">
    <text evidence="2">The sequence shown here is derived from an EMBL/GenBank/DDBJ whole genome shotgun (WGS) entry which is preliminary data.</text>
</comment>
<keyword evidence="3" id="KW-1185">Reference proteome</keyword>
<dbReference type="EMBL" id="JAFBEE010000021">
    <property type="protein sequence ID" value="MBM7615955.1"/>
    <property type="molecule type" value="Genomic_DNA"/>
</dbReference>
<organism evidence="2 3">
    <name type="scientific">Alkaliphilus hydrothermalis</name>
    <dbReference type="NCBI Taxonomy" id="1482730"/>
    <lineage>
        <taxon>Bacteria</taxon>
        <taxon>Bacillati</taxon>
        <taxon>Bacillota</taxon>
        <taxon>Clostridia</taxon>
        <taxon>Peptostreptococcales</taxon>
        <taxon>Natronincolaceae</taxon>
        <taxon>Alkaliphilus</taxon>
    </lineage>
</organism>
<dbReference type="InterPro" id="IPR036695">
    <property type="entry name" value="Arg-tRNA-synth_N_sf"/>
</dbReference>
<dbReference type="Proteomes" id="UP001314796">
    <property type="component" value="Unassembled WGS sequence"/>
</dbReference>
<gene>
    <name evidence="2" type="ORF">JOC73_002531</name>
</gene>
<evidence type="ECO:0000259" key="1">
    <source>
        <dbReference type="SMART" id="SM01016"/>
    </source>
</evidence>
<proteinExistence type="predicted"/>
<reference evidence="2 3" key="1">
    <citation type="submission" date="2021-01" db="EMBL/GenBank/DDBJ databases">
        <title>Genomic Encyclopedia of Type Strains, Phase IV (KMG-IV): sequencing the most valuable type-strain genomes for metagenomic binning, comparative biology and taxonomic classification.</title>
        <authorList>
            <person name="Goeker M."/>
        </authorList>
    </citation>
    <scope>NUCLEOTIDE SEQUENCE [LARGE SCALE GENOMIC DNA]</scope>
    <source>
        <strain evidence="2 3">DSM 25890</strain>
    </source>
</reference>
<dbReference type="InterPro" id="IPR005148">
    <property type="entry name" value="Arg-tRNA-synth_N"/>
</dbReference>
<feature type="domain" description="Arginyl tRNA synthetase N-terminal" evidence="1">
    <location>
        <begin position="8"/>
        <end position="91"/>
    </location>
</feature>
<accession>A0ABS2NSM9</accession>
<sequence length="229" mass="26240">MVLEKLKKEMYGLLTQKIDVSFGIKYTDFTITKNQKEGYGDFTSTVAFSLSKVLKRPPIEIAEKLTVEEITTQSLKLRIEAVAPGFLNIYLLQDWRLMLVEGIQRGNFKAEQLHDLLNTSGEDCSVLKNKMEYIVFRTKWVLEVLEGEGIEADMYLSRGNYTPTCLEMALVDGMVSLLELQEPAVLQQMVETFERYQNAIVLRKLEGHYRSFVLGLFLAINNLFSYLIG</sequence>
<dbReference type="Gene3D" id="3.30.1360.70">
    <property type="entry name" value="Arginyl tRNA synthetase N-terminal domain"/>
    <property type="match status" value="1"/>
</dbReference>
<protein>
    <recommendedName>
        <fullName evidence="1">Arginyl tRNA synthetase N-terminal domain-containing protein</fullName>
    </recommendedName>
</protein>
<dbReference type="Pfam" id="PF03485">
    <property type="entry name" value="Arg_tRNA_synt_N"/>
    <property type="match status" value="1"/>
</dbReference>
<dbReference type="SUPFAM" id="SSF55190">
    <property type="entry name" value="Arginyl-tRNA synthetase (ArgRS), N-terminal 'additional' domain"/>
    <property type="match status" value="1"/>
</dbReference>
<name>A0ABS2NSM9_9FIRM</name>
<evidence type="ECO:0000313" key="3">
    <source>
        <dbReference type="Proteomes" id="UP001314796"/>
    </source>
</evidence>
<evidence type="ECO:0000313" key="2">
    <source>
        <dbReference type="EMBL" id="MBM7615955.1"/>
    </source>
</evidence>
<dbReference type="SMART" id="SM01016">
    <property type="entry name" value="Arg_tRNA_synt_N"/>
    <property type="match status" value="1"/>
</dbReference>